<proteinExistence type="inferred from homology"/>
<evidence type="ECO:0000313" key="2">
    <source>
        <dbReference type="EMBL" id="GAA5503333.1"/>
    </source>
</evidence>
<dbReference type="SUPFAM" id="SSF52096">
    <property type="entry name" value="ClpP/crotonase"/>
    <property type="match status" value="1"/>
</dbReference>
<dbReference type="InterPro" id="IPR029045">
    <property type="entry name" value="ClpP/crotonase-like_dom_sf"/>
</dbReference>
<protein>
    <submittedName>
        <fullName evidence="2">1,2-epoxyphenylacetyl-CoA isomerase</fullName>
    </submittedName>
</protein>
<comment type="similarity">
    <text evidence="1">Belongs to the enoyl-CoA hydratase/isomerase family.</text>
</comment>
<reference evidence="2 3" key="1">
    <citation type="submission" date="2024-02" db="EMBL/GenBank/DDBJ databases">
        <title>Deinococcus xinjiangensis NBRC 107630.</title>
        <authorList>
            <person name="Ichikawa N."/>
            <person name="Katano-Makiyama Y."/>
            <person name="Hidaka K."/>
        </authorList>
    </citation>
    <scope>NUCLEOTIDE SEQUENCE [LARGE SCALE GENOMIC DNA]</scope>
    <source>
        <strain evidence="2 3">NBRC 107630</strain>
    </source>
</reference>
<evidence type="ECO:0000313" key="3">
    <source>
        <dbReference type="Proteomes" id="UP001458946"/>
    </source>
</evidence>
<dbReference type="RefSeq" id="WP_353543303.1">
    <property type="nucleotide sequence ID" value="NZ_BAABRN010000045.1"/>
</dbReference>
<gene>
    <name evidence="2" type="primary">paaG</name>
    <name evidence="2" type="ORF">Dxin01_03090</name>
</gene>
<dbReference type="InterPro" id="IPR014748">
    <property type="entry name" value="Enoyl-CoA_hydra_C"/>
</dbReference>
<accession>A0ABP9VIY5</accession>
<dbReference type="Gene3D" id="1.10.12.10">
    <property type="entry name" value="Lyase 2-enoyl-coa Hydratase, Chain A, domain 2"/>
    <property type="match status" value="1"/>
</dbReference>
<name>A0ABP9VIY5_9DEIO</name>
<dbReference type="GO" id="GO:0016853">
    <property type="term" value="F:isomerase activity"/>
    <property type="evidence" value="ECO:0007669"/>
    <property type="project" value="UniProtKB-KW"/>
</dbReference>
<dbReference type="CDD" id="cd06558">
    <property type="entry name" value="crotonase-like"/>
    <property type="match status" value="1"/>
</dbReference>
<evidence type="ECO:0000256" key="1">
    <source>
        <dbReference type="ARBA" id="ARBA00005254"/>
    </source>
</evidence>
<dbReference type="PANTHER" id="PTHR43459">
    <property type="entry name" value="ENOYL-COA HYDRATASE"/>
    <property type="match status" value="1"/>
</dbReference>
<comment type="caution">
    <text evidence="2">The sequence shown here is derived from an EMBL/GenBank/DDBJ whole genome shotgun (WGS) entry which is preliminary data.</text>
</comment>
<dbReference type="PANTHER" id="PTHR43459:SF1">
    <property type="entry name" value="EG:BACN32G11.4 PROTEIN"/>
    <property type="match status" value="1"/>
</dbReference>
<keyword evidence="2" id="KW-0413">Isomerase</keyword>
<dbReference type="EMBL" id="BAABRN010000045">
    <property type="protein sequence ID" value="GAA5503333.1"/>
    <property type="molecule type" value="Genomic_DNA"/>
</dbReference>
<dbReference type="Proteomes" id="UP001458946">
    <property type="component" value="Unassembled WGS sequence"/>
</dbReference>
<dbReference type="Pfam" id="PF00378">
    <property type="entry name" value="ECH_1"/>
    <property type="match status" value="1"/>
</dbReference>
<sequence length="268" mass="28847">MTTASSAQAPVILSETLNGVRTLTMNRPDRLNAANNALLLELTEHFRQADADPAVRVVVLTGAGRGFCAGQDLGDVSGAGMTFTEHLKATYNPLIRTIRGLSKPVITAVNGVAAGAGASLALSGDLRLWAQSALFTEVFSNIALIPDSGSTWFLPRLVGYSKAFELMAFAERVGADEGLRLGLCEHVYPDETFRQDVQAYAEKLAARPANALRLTKEALNATMNSSLHDALELEAILQQRAGDHWEHQEGVTAFKEKRAPEFQKAGKV</sequence>
<organism evidence="2 3">
    <name type="scientific">Deinococcus xinjiangensis</name>
    <dbReference type="NCBI Taxonomy" id="457454"/>
    <lineage>
        <taxon>Bacteria</taxon>
        <taxon>Thermotogati</taxon>
        <taxon>Deinococcota</taxon>
        <taxon>Deinococci</taxon>
        <taxon>Deinococcales</taxon>
        <taxon>Deinococcaceae</taxon>
        <taxon>Deinococcus</taxon>
    </lineage>
</organism>
<dbReference type="InterPro" id="IPR001753">
    <property type="entry name" value="Enoyl-CoA_hydra/iso"/>
</dbReference>
<dbReference type="Gene3D" id="3.90.226.10">
    <property type="entry name" value="2-enoyl-CoA Hydratase, Chain A, domain 1"/>
    <property type="match status" value="1"/>
</dbReference>
<keyword evidence="3" id="KW-1185">Reference proteome</keyword>